<dbReference type="PRINTS" id="PR00035">
    <property type="entry name" value="HTHGNTR"/>
</dbReference>
<dbReference type="AlphaFoldDB" id="A0A3S9I302"/>
<keyword evidence="6" id="KW-1185">Reference proteome</keyword>
<evidence type="ECO:0000313" key="6">
    <source>
        <dbReference type="Proteomes" id="UP000280197"/>
    </source>
</evidence>
<dbReference type="GO" id="GO:0003700">
    <property type="term" value="F:DNA-binding transcription factor activity"/>
    <property type="evidence" value="ECO:0007669"/>
    <property type="project" value="InterPro"/>
</dbReference>
<sequence>MDARGNGDSGGKEFQRVAETLRTRMTDGTYSVGSFLPPQRELADEFGVSRDTVQRALRELADEHWIVSRQGSGSRVIKTQLIKSSAPKAVKSRHGATLSHIIGSAFEAPEVTLDVYTLTAESLDAHIRVQAERIHAGEISPERIALRLLLPDTTQPLPYPRVKGKKEDMRLQERLVGISHRHTESLLGSLKDLRTEGLVPSVGVEIQHTPLVPPFKLYLINRAEALHGMYDVIERQIELDDGDVVTALDVLGLGATLTHQVKDEDTNSPGSVFVDNMQAWFDSVWARLSE</sequence>
<proteinExistence type="predicted"/>
<dbReference type="KEGG" id="saqu:EJC51_23285"/>
<dbReference type="RefSeq" id="WP_126272868.1">
    <property type="nucleotide sequence ID" value="NZ_CP034463.1"/>
</dbReference>
<feature type="domain" description="HTH gntR-type" evidence="4">
    <location>
        <begin position="11"/>
        <end position="79"/>
    </location>
</feature>
<evidence type="ECO:0000313" key="5">
    <source>
        <dbReference type="EMBL" id="AZP18744.1"/>
    </source>
</evidence>
<dbReference type="SMART" id="SM00345">
    <property type="entry name" value="HTH_GNTR"/>
    <property type="match status" value="1"/>
</dbReference>
<evidence type="ECO:0000256" key="1">
    <source>
        <dbReference type="ARBA" id="ARBA00023015"/>
    </source>
</evidence>
<dbReference type="SUPFAM" id="SSF46785">
    <property type="entry name" value="Winged helix' DNA-binding domain"/>
    <property type="match status" value="1"/>
</dbReference>
<keyword evidence="3" id="KW-0804">Transcription</keyword>
<dbReference type="PANTHER" id="PTHR44846">
    <property type="entry name" value="MANNOSYL-D-GLYCERATE TRANSPORT/METABOLISM SYSTEM REPRESSOR MNGR-RELATED"/>
    <property type="match status" value="1"/>
</dbReference>
<protein>
    <submittedName>
        <fullName evidence="5">GntR family transcriptional regulator</fullName>
    </submittedName>
</protein>
<dbReference type="Gene3D" id="1.10.10.10">
    <property type="entry name" value="Winged helix-like DNA-binding domain superfamily/Winged helix DNA-binding domain"/>
    <property type="match status" value="1"/>
</dbReference>
<evidence type="ECO:0000259" key="4">
    <source>
        <dbReference type="PROSITE" id="PS50949"/>
    </source>
</evidence>
<dbReference type="InterPro" id="IPR036390">
    <property type="entry name" value="WH_DNA-bd_sf"/>
</dbReference>
<dbReference type="Proteomes" id="UP000280197">
    <property type="component" value="Chromosome"/>
</dbReference>
<accession>A0A3S9I302</accession>
<dbReference type="CDD" id="cd07377">
    <property type="entry name" value="WHTH_GntR"/>
    <property type="match status" value="1"/>
</dbReference>
<keyword evidence="1" id="KW-0805">Transcription regulation</keyword>
<dbReference type="EMBL" id="CP034463">
    <property type="protein sequence ID" value="AZP18744.1"/>
    <property type="molecule type" value="Genomic_DNA"/>
</dbReference>
<keyword evidence="2" id="KW-0238">DNA-binding</keyword>
<dbReference type="InterPro" id="IPR050679">
    <property type="entry name" value="Bact_HTH_transcr_reg"/>
</dbReference>
<evidence type="ECO:0000256" key="3">
    <source>
        <dbReference type="ARBA" id="ARBA00023163"/>
    </source>
</evidence>
<gene>
    <name evidence="5" type="ORF">EJC51_23285</name>
</gene>
<dbReference type="InterPro" id="IPR000524">
    <property type="entry name" value="Tscrpt_reg_HTH_GntR"/>
</dbReference>
<dbReference type="GO" id="GO:0003677">
    <property type="term" value="F:DNA binding"/>
    <property type="evidence" value="ECO:0007669"/>
    <property type="project" value="UniProtKB-KW"/>
</dbReference>
<evidence type="ECO:0000256" key="2">
    <source>
        <dbReference type="ARBA" id="ARBA00023125"/>
    </source>
</evidence>
<dbReference type="InterPro" id="IPR036388">
    <property type="entry name" value="WH-like_DNA-bd_sf"/>
</dbReference>
<dbReference type="Pfam" id="PF00392">
    <property type="entry name" value="GntR"/>
    <property type="match status" value="1"/>
</dbReference>
<dbReference type="PROSITE" id="PS50949">
    <property type="entry name" value="HTH_GNTR"/>
    <property type="match status" value="1"/>
</dbReference>
<reference evidence="5 6" key="1">
    <citation type="submission" date="2018-12" db="EMBL/GenBank/DDBJ databases">
        <authorList>
            <person name="Li K."/>
        </authorList>
    </citation>
    <scope>NUCLEOTIDE SEQUENCE [LARGE SCALE GENOMIC DNA]</scope>
    <source>
        <strain evidence="6">CR22</strain>
    </source>
</reference>
<name>A0A3S9I302_9ACTN</name>
<organism evidence="5 6">
    <name type="scientific">Streptomyces aquilus</name>
    <dbReference type="NCBI Taxonomy" id="2548456"/>
    <lineage>
        <taxon>Bacteria</taxon>
        <taxon>Bacillati</taxon>
        <taxon>Actinomycetota</taxon>
        <taxon>Actinomycetes</taxon>
        <taxon>Kitasatosporales</taxon>
        <taxon>Streptomycetaceae</taxon>
        <taxon>Streptomyces</taxon>
    </lineage>
</organism>